<sequence>MQSQHQLISNLSPSVVAMLEQEAKLVNTKKVLFLLVIAAILIFAYNQSELNFPVLLQRGDNMAEYMRSYFPPDFSDWRYYFSETLITISMGIWGTLMAAIAAVPLSILASNNMCPVWVVQPTRRLLDAMRAINEIVFALIFVVAVGLGPFAGVLALFVHTTGILGKLFSEAVESIESGPVEGIRATGASHIQEVIYGVIPQVMPLWTSFTLYRFESNVRSASVLGIVGAGGIGVSLYQSFGSFEYQKVCAILIILVVTTGVIDLLSAKVREWFI</sequence>
<feature type="transmembrane region" description="Helical" evidence="7">
    <location>
        <begin position="221"/>
        <end position="239"/>
    </location>
</feature>
<comment type="subcellular location">
    <subcellularLocation>
        <location evidence="1 7">Cell membrane</location>
        <topology evidence="1 7">Multi-pass membrane protein</topology>
    </subcellularLocation>
</comment>
<evidence type="ECO:0000259" key="8">
    <source>
        <dbReference type="PROSITE" id="PS50928"/>
    </source>
</evidence>
<evidence type="ECO:0000256" key="6">
    <source>
        <dbReference type="ARBA" id="ARBA00023136"/>
    </source>
</evidence>
<dbReference type="EMBL" id="AP018216">
    <property type="protein sequence ID" value="BAY67851.1"/>
    <property type="molecule type" value="Genomic_DNA"/>
</dbReference>
<proteinExistence type="inferred from homology"/>
<keyword evidence="5 7" id="KW-1133">Transmembrane helix</keyword>
<comment type="similarity">
    <text evidence="7">Belongs to the binding-protein-dependent transport system permease family.</text>
</comment>
<evidence type="ECO:0000256" key="5">
    <source>
        <dbReference type="ARBA" id="ARBA00022989"/>
    </source>
</evidence>
<evidence type="ECO:0000256" key="1">
    <source>
        <dbReference type="ARBA" id="ARBA00004651"/>
    </source>
</evidence>
<keyword evidence="6 7" id="KW-0472">Membrane</keyword>
<accession>A0A1Z4KFV6</accession>
<dbReference type="InterPro" id="IPR035906">
    <property type="entry name" value="MetI-like_sf"/>
</dbReference>
<dbReference type="Pfam" id="PF00528">
    <property type="entry name" value="BPD_transp_1"/>
    <property type="match status" value="1"/>
</dbReference>
<dbReference type="NCBIfam" id="TIGR01097">
    <property type="entry name" value="PhnE"/>
    <property type="match status" value="1"/>
</dbReference>
<feature type="transmembrane region" description="Helical" evidence="7">
    <location>
        <begin position="31"/>
        <end position="48"/>
    </location>
</feature>
<feature type="domain" description="ABC transmembrane type-1" evidence="8">
    <location>
        <begin position="84"/>
        <end position="266"/>
    </location>
</feature>
<gene>
    <name evidence="9" type="primary">phnE_1</name>
    <name evidence="9" type="ORF">NIES23_06330</name>
</gene>
<dbReference type="PANTHER" id="PTHR30043:SF1">
    <property type="entry name" value="ABC TRANSPORT SYSTEM PERMEASE PROTEIN P69"/>
    <property type="match status" value="1"/>
</dbReference>
<evidence type="ECO:0000256" key="2">
    <source>
        <dbReference type="ARBA" id="ARBA00022448"/>
    </source>
</evidence>
<dbReference type="InterPro" id="IPR000515">
    <property type="entry name" value="MetI-like"/>
</dbReference>
<dbReference type="PROSITE" id="PS50928">
    <property type="entry name" value="ABC_TM1"/>
    <property type="match status" value="1"/>
</dbReference>
<dbReference type="PANTHER" id="PTHR30043">
    <property type="entry name" value="PHOSPHONATES TRANSPORT SYSTEM PERMEASE PROTEIN"/>
    <property type="match status" value="1"/>
</dbReference>
<evidence type="ECO:0000313" key="10">
    <source>
        <dbReference type="Proteomes" id="UP000217507"/>
    </source>
</evidence>
<feature type="transmembrane region" description="Helical" evidence="7">
    <location>
        <begin position="245"/>
        <end position="265"/>
    </location>
</feature>
<dbReference type="Gene3D" id="1.10.3720.10">
    <property type="entry name" value="MetI-like"/>
    <property type="match status" value="1"/>
</dbReference>
<evidence type="ECO:0000313" key="9">
    <source>
        <dbReference type="EMBL" id="BAY67851.1"/>
    </source>
</evidence>
<keyword evidence="3" id="KW-1003">Cell membrane</keyword>
<feature type="transmembrane region" description="Helical" evidence="7">
    <location>
        <begin position="131"/>
        <end position="158"/>
    </location>
</feature>
<dbReference type="Proteomes" id="UP000217507">
    <property type="component" value="Chromosome"/>
</dbReference>
<protein>
    <submittedName>
        <fullName evidence="9">Phosphonate ABC transporter permease protein PhnE</fullName>
    </submittedName>
</protein>
<dbReference type="SUPFAM" id="SSF161098">
    <property type="entry name" value="MetI-like"/>
    <property type="match status" value="1"/>
</dbReference>
<keyword evidence="2 7" id="KW-0813">Transport</keyword>
<reference evidence="9 10" key="1">
    <citation type="submission" date="2017-06" db="EMBL/GenBank/DDBJ databases">
        <title>Genome sequencing of cyanobaciteial culture collection at National Institute for Environmental Studies (NIES).</title>
        <authorList>
            <person name="Hirose Y."/>
            <person name="Shimura Y."/>
            <person name="Fujisawa T."/>
            <person name="Nakamura Y."/>
            <person name="Kawachi M."/>
        </authorList>
    </citation>
    <scope>NUCLEOTIDE SEQUENCE [LARGE SCALE GENOMIC DNA]</scope>
    <source>
        <strain evidence="9 10">NIES-23</strain>
    </source>
</reference>
<dbReference type="CDD" id="cd06261">
    <property type="entry name" value="TM_PBP2"/>
    <property type="match status" value="1"/>
</dbReference>
<evidence type="ECO:0000256" key="3">
    <source>
        <dbReference type="ARBA" id="ARBA00022475"/>
    </source>
</evidence>
<evidence type="ECO:0000256" key="4">
    <source>
        <dbReference type="ARBA" id="ARBA00022692"/>
    </source>
</evidence>
<dbReference type="GO" id="GO:0015416">
    <property type="term" value="F:ABC-type phosphonate transporter activity"/>
    <property type="evidence" value="ECO:0007669"/>
    <property type="project" value="InterPro"/>
</dbReference>
<evidence type="ECO:0000256" key="7">
    <source>
        <dbReference type="RuleBase" id="RU363032"/>
    </source>
</evidence>
<dbReference type="InterPro" id="IPR005769">
    <property type="entry name" value="PhnE/PtxC"/>
</dbReference>
<organism evidence="9 10">
    <name type="scientific">Trichormus variabilis NIES-23</name>
    <dbReference type="NCBI Taxonomy" id="1973479"/>
    <lineage>
        <taxon>Bacteria</taxon>
        <taxon>Bacillati</taxon>
        <taxon>Cyanobacteriota</taxon>
        <taxon>Cyanophyceae</taxon>
        <taxon>Nostocales</taxon>
        <taxon>Nostocaceae</taxon>
        <taxon>Trichormus</taxon>
    </lineage>
</organism>
<name>A0A1Z4KFV6_ANAVA</name>
<feature type="transmembrane region" description="Helical" evidence="7">
    <location>
        <begin position="85"/>
        <end position="110"/>
    </location>
</feature>
<dbReference type="AlphaFoldDB" id="A0A1Z4KFV6"/>
<dbReference type="GO" id="GO:0005886">
    <property type="term" value="C:plasma membrane"/>
    <property type="evidence" value="ECO:0007669"/>
    <property type="project" value="UniProtKB-SubCell"/>
</dbReference>
<keyword evidence="4 7" id="KW-0812">Transmembrane</keyword>